<dbReference type="Gene3D" id="3.30.420.10">
    <property type="entry name" value="Ribonuclease H-like superfamily/Ribonuclease H"/>
    <property type="match status" value="1"/>
</dbReference>
<accession>A0A0G4FP64</accession>
<evidence type="ECO:0000259" key="2">
    <source>
        <dbReference type="Pfam" id="PF01612"/>
    </source>
</evidence>
<dbReference type="OrthoDB" id="10261556at2759"/>
<feature type="region of interest" description="Disordered" evidence="1">
    <location>
        <begin position="381"/>
        <end position="415"/>
    </location>
</feature>
<dbReference type="InParanoid" id="A0A0G4FP64"/>
<dbReference type="GO" id="GO:0008408">
    <property type="term" value="F:3'-5' exonuclease activity"/>
    <property type="evidence" value="ECO:0007669"/>
    <property type="project" value="InterPro"/>
</dbReference>
<dbReference type="InterPro" id="IPR012337">
    <property type="entry name" value="RNaseH-like_sf"/>
</dbReference>
<dbReference type="GO" id="GO:0006139">
    <property type="term" value="P:nucleobase-containing compound metabolic process"/>
    <property type="evidence" value="ECO:0007669"/>
    <property type="project" value="InterPro"/>
</dbReference>
<evidence type="ECO:0000313" key="3">
    <source>
        <dbReference type="EMBL" id="CEM16027.1"/>
    </source>
</evidence>
<sequence>MRRSIVRLTASLRPGQHHSQQHHQQPPTAGRHKPLFPVDLPPALRRNVEMTKHVRPATPARERFTIHHGAKLYELLPRLCAQGRTEEIAANLIFQALDALEGTEDAEETKQRIEAFQSDVYTSCSLLFEKHHVQPGAELVFGILNPAIFHRISPTIRTGRRARLKRTVLESFARFISLNPDSFQRIDINRLLDVVGPGAFLRLLDDLHLREPVKGGLLQASNIDLLLTFLTSPRRLGRGIQPPRIYEALQLAFLFHPIKSLDEGIGGSPWTLGKLLDLTIRRHSLHALLYFLANLRSFPLLIDALQRLKARSQHTGLLRDAWSFAHALHIEKALAEPHLIPADSVLTMLLKEDYRWLFDPAARPSLPPEGDETAMPRIAGDQQASQEGATATDQATGESEGQSAERPREEQDAFVTDSIRRVTRFGHAERALLRFLHFQRKRQPLRGTRRTDEDTTENAVVASWLAPPGESRQLSARFRAAKDFDPQSKVIHWHAGAQGVRAARRRAMKSGGVAAGGGVGPLELPLPDEKVHFIDTPSELSAVFRFMKEGQVDMVGLDVEWSPPQWASLVQLATPSEVFLLDLNNRSELYRSMEFQLLRWTLTNPHILKVGYQFQIDYQRLCVAMEDVGLLNTLTNFVDLKDPRRETFRVSFPEEPEPIHDVQDLLTQALETHDFSLLQRATDLHQQSLHDAQQQIRVKGTIGGPSADMKVPRSVRDEWYLRRHYPRSIRGSRVMEREREGRLKDHEAEHERLVELGTLSEMCVDFLGGHLDKAPQLSNWNFRPLSDTQRHYAALDAYVLILLEVALRHRGLMPLRILGGDGVTKAIFDPRKGRDGGMDRSLTIRNSEEAVRRTQAENYRWEVSSRPTKALRRIRMSGQKRLPRFITRGELDKMTKEDGDMDSHDEWHQNYEAYVEEDEDNESGEEWGSQGS</sequence>
<organism evidence="3 4">
    <name type="scientific">Vitrella brassicaformis (strain CCMP3155)</name>
    <dbReference type="NCBI Taxonomy" id="1169540"/>
    <lineage>
        <taxon>Eukaryota</taxon>
        <taxon>Sar</taxon>
        <taxon>Alveolata</taxon>
        <taxon>Colpodellida</taxon>
        <taxon>Vitrellaceae</taxon>
        <taxon>Vitrella</taxon>
    </lineage>
</organism>
<keyword evidence="4" id="KW-1185">Reference proteome</keyword>
<feature type="domain" description="3'-5' exonuclease" evidence="2">
    <location>
        <begin position="759"/>
        <end position="808"/>
    </location>
</feature>
<reference evidence="3 4" key="1">
    <citation type="submission" date="2014-11" db="EMBL/GenBank/DDBJ databases">
        <authorList>
            <person name="Zhu J."/>
            <person name="Qi W."/>
            <person name="Song R."/>
        </authorList>
    </citation>
    <scope>NUCLEOTIDE SEQUENCE [LARGE SCALE GENOMIC DNA]</scope>
</reference>
<dbReference type="Pfam" id="PF01612">
    <property type="entry name" value="DNA_pol_A_exo1"/>
    <property type="match status" value="1"/>
</dbReference>
<feature type="region of interest" description="Disordered" evidence="1">
    <location>
        <begin position="8"/>
        <end position="34"/>
    </location>
</feature>
<dbReference type="PANTHER" id="PTHR47765:SF2">
    <property type="entry name" value="EXONUCLEASE MUT-7 HOMOLOG"/>
    <property type="match status" value="1"/>
</dbReference>
<evidence type="ECO:0000256" key="1">
    <source>
        <dbReference type="SAM" id="MobiDB-lite"/>
    </source>
</evidence>
<dbReference type="AlphaFoldDB" id="A0A0G4FP64"/>
<dbReference type="InterPro" id="IPR002562">
    <property type="entry name" value="3'-5'_exonuclease_dom"/>
</dbReference>
<dbReference type="VEuPathDB" id="CryptoDB:Vbra_9405"/>
<evidence type="ECO:0000313" key="4">
    <source>
        <dbReference type="Proteomes" id="UP000041254"/>
    </source>
</evidence>
<dbReference type="Proteomes" id="UP000041254">
    <property type="component" value="Unassembled WGS sequence"/>
</dbReference>
<dbReference type="EMBL" id="CDMY01000476">
    <property type="protein sequence ID" value="CEM16027.1"/>
    <property type="molecule type" value="Genomic_DNA"/>
</dbReference>
<dbReference type="SUPFAM" id="SSF53098">
    <property type="entry name" value="Ribonuclease H-like"/>
    <property type="match status" value="1"/>
</dbReference>
<dbReference type="InterPro" id="IPR052408">
    <property type="entry name" value="Exonuclease_MUT-7-like"/>
</dbReference>
<feature type="compositionally biased region" description="Polar residues" evidence="1">
    <location>
        <begin position="382"/>
        <end position="402"/>
    </location>
</feature>
<dbReference type="PhylomeDB" id="A0A0G4FP64"/>
<gene>
    <name evidence="3" type="ORF">Vbra_9405</name>
</gene>
<dbReference type="PANTHER" id="PTHR47765">
    <property type="entry name" value="3'-5' EXONUCLEASE DOMAIN-CONTAINING PROTEIN"/>
    <property type="match status" value="1"/>
</dbReference>
<proteinExistence type="predicted"/>
<protein>
    <recommendedName>
        <fullName evidence="2">3'-5' exonuclease domain-containing protein</fullName>
    </recommendedName>
</protein>
<name>A0A0G4FP64_VITBC</name>
<dbReference type="GO" id="GO:0003676">
    <property type="term" value="F:nucleic acid binding"/>
    <property type="evidence" value="ECO:0007669"/>
    <property type="project" value="InterPro"/>
</dbReference>
<dbReference type="InterPro" id="IPR036397">
    <property type="entry name" value="RNaseH_sf"/>
</dbReference>